<keyword evidence="3" id="KW-1185">Reference proteome</keyword>
<name>A0A4C1XXN5_EUMVA</name>
<dbReference type="Proteomes" id="UP000299102">
    <property type="component" value="Unassembled WGS sequence"/>
</dbReference>
<protein>
    <submittedName>
        <fullName evidence="2">Uncharacterized protein</fullName>
    </submittedName>
</protein>
<evidence type="ECO:0000313" key="3">
    <source>
        <dbReference type="Proteomes" id="UP000299102"/>
    </source>
</evidence>
<feature type="region of interest" description="Disordered" evidence="1">
    <location>
        <begin position="32"/>
        <end position="57"/>
    </location>
</feature>
<dbReference type="EMBL" id="BGZK01000997">
    <property type="protein sequence ID" value="GBP67940.1"/>
    <property type="molecule type" value="Genomic_DNA"/>
</dbReference>
<comment type="caution">
    <text evidence="2">The sequence shown here is derived from an EMBL/GenBank/DDBJ whole genome shotgun (WGS) entry which is preliminary data.</text>
</comment>
<reference evidence="2 3" key="1">
    <citation type="journal article" date="2019" name="Commun. Biol.">
        <title>The bagworm genome reveals a unique fibroin gene that provides high tensile strength.</title>
        <authorList>
            <person name="Kono N."/>
            <person name="Nakamura H."/>
            <person name="Ohtoshi R."/>
            <person name="Tomita M."/>
            <person name="Numata K."/>
            <person name="Arakawa K."/>
        </authorList>
    </citation>
    <scope>NUCLEOTIDE SEQUENCE [LARGE SCALE GENOMIC DNA]</scope>
</reference>
<accession>A0A4C1XXN5</accession>
<dbReference type="AlphaFoldDB" id="A0A4C1XXN5"/>
<sequence>MPRRSERITQESHAPTVSVCRSVASDELTTALADSRSHHHVIRGFGPQQPKKDKSQIRYPELAPKAFQSETNILTITRWKDPMPHLGSLSIVRDIQHLHARSVRGQENEMTINIRGDGGAGLRGRSAALIGWPEQQS</sequence>
<evidence type="ECO:0000256" key="1">
    <source>
        <dbReference type="SAM" id="MobiDB-lite"/>
    </source>
</evidence>
<proteinExistence type="predicted"/>
<gene>
    <name evidence="2" type="ORF">EVAR_25336_1</name>
</gene>
<organism evidence="2 3">
    <name type="scientific">Eumeta variegata</name>
    <name type="common">Bagworm moth</name>
    <name type="synonym">Eumeta japonica</name>
    <dbReference type="NCBI Taxonomy" id="151549"/>
    <lineage>
        <taxon>Eukaryota</taxon>
        <taxon>Metazoa</taxon>
        <taxon>Ecdysozoa</taxon>
        <taxon>Arthropoda</taxon>
        <taxon>Hexapoda</taxon>
        <taxon>Insecta</taxon>
        <taxon>Pterygota</taxon>
        <taxon>Neoptera</taxon>
        <taxon>Endopterygota</taxon>
        <taxon>Lepidoptera</taxon>
        <taxon>Glossata</taxon>
        <taxon>Ditrysia</taxon>
        <taxon>Tineoidea</taxon>
        <taxon>Psychidae</taxon>
        <taxon>Oiketicinae</taxon>
        <taxon>Eumeta</taxon>
    </lineage>
</organism>
<evidence type="ECO:0000313" key="2">
    <source>
        <dbReference type="EMBL" id="GBP67940.1"/>
    </source>
</evidence>